<organism evidence="2 3">
    <name type="scientific">Purpureocillium lilacinum</name>
    <name type="common">Paecilomyces lilacinus</name>
    <dbReference type="NCBI Taxonomy" id="33203"/>
    <lineage>
        <taxon>Eukaryota</taxon>
        <taxon>Fungi</taxon>
        <taxon>Dikarya</taxon>
        <taxon>Ascomycota</taxon>
        <taxon>Pezizomycotina</taxon>
        <taxon>Sordariomycetes</taxon>
        <taxon>Hypocreomycetidae</taxon>
        <taxon>Hypocreales</taxon>
        <taxon>Ophiocordycipitaceae</taxon>
        <taxon>Purpureocillium</taxon>
    </lineage>
</organism>
<proteinExistence type="predicted"/>
<feature type="region of interest" description="Disordered" evidence="1">
    <location>
        <begin position="33"/>
        <end position="53"/>
    </location>
</feature>
<sequence length="118" mass="13099">MAWPKAEAEQQYVIDIDDVAFSYFVADMLPRLPAPALKSGRGHPRTDGGMGEGGRAAHRLWNLLTDASRQEHRVRNALDGVAPRLVVRLSADQSDAFADGLKPDRLRIRIRIPANDNK</sequence>
<gene>
    <name evidence="2" type="ORF">Purlil1_13277</name>
</gene>
<evidence type="ECO:0000256" key="1">
    <source>
        <dbReference type="SAM" id="MobiDB-lite"/>
    </source>
</evidence>
<reference evidence="2 3" key="1">
    <citation type="journal article" date="2024" name="Microbiol. Resour. Announc.">
        <title>Genome annotations for the ascomycete fungi Trichoderma harzianum, Trichoderma aggressivum, and Purpureocillium lilacinum.</title>
        <authorList>
            <person name="Beijen E.P.W."/>
            <person name="Ohm R.A."/>
        </authorList>
    </citation>
    <scope>NUCLEOTIDE SEQUENCE [LARGE SCALE GENOMIC DNA]</scope>
    <source>
        <strain evidence="2 3">CBS 150709</strain>
    </source>
</reference>
<comment type="caution">
    <text evidence="2">The sequence shown here is derived from an EMBL/GenBank/DDBJ whole genome shotgun (WGS) entry which is preliminary data.</text>
</comment>
<evidence type="ECO:0000313" key="2">
    <source>
        <dbReference type="EMBL" id="KAK4072799.1"/>
    </source>
</evidence>
<evidence type="ECO:0000313" key="3">
    <source>
        <dbReference type="Proteomes" id="UP001287286"/>
    </source>
</evidence>
<dbReference type="EMBL" id="JAWRVI010000191">
    <property type="protein sequence ID" value="KAK4072799.1"/>
    <property type="molecule type" value="Genomic_DNA"/>
</dbReference>
<dbReference type="Proteomes" id="UP001287286">
    <property type="component" value="Unassembled WGS sequence"/>
</dbReference>
<protein>
    <submittedName>
        <fullName evidence="2">Uncharacterized protein</fullName>
    </submittedName>
</protein>
<keyword evidence="3" id="KW-1185">Reference proteome</keyword>
<name>A0ABR0BEL6_PURLI</name>
<accession>A0ABR0BEL6</accession>